<evidence type="ECO:0000259" key="9">
    <source>
        <dbReference type="Pfam" id="PF00361"/>
    </source>
</evidence>
<reference evidence="10 11" key="1">
    <citation type="submission" date="2019-02" db="EMBL/GenBank/DDBJ databases">
        <title>Genomic Encyclopedia of Type Strains, Phase IV (KMG-IV): sequencing the most valuable type-strain genomes for metagenomic binning, comparative biology and taxonomic classification.</title>
        <authorList>
            <person name="Goeker M."/>
        </authorList>
    </citation>
    <scope>NUCLEOTIDE SEQUENCE [LARGE SCALE GENOMIC DNA]</scope>
    <source>
        <strain evidence="10 11">DSM 105135</strain>
    </source>
</reference>
<keyword evidence="11" id="KW-1185">Reference proteome</keyword>
<dbReference type="InterPro" id="IPR003945">
    <property type="entry name" value="NU5C-like"/>
</dbReference>
<dbReference type="PRINTS" id="PR01434">
    <property type="entry name" value="NADHDHGNASE5"/>
</dbReference>
<dbReference type="OrthoDB" id="9768329at2"/>
<gene>
    <name evidence="7" type="primary">dabB</name>
    <name evidence="10" type="ORF">EV700_0965</name>
</gene>
<dbReference type="InterPro" id="IPR001750">
    <property type="entry name" value="ND/Mrp_TM"/>
</dbReference>
<proteinExistence type="inferred from homology"/>
<dbReference type="HAMAP" id="MF_00862">
    <property type="entry name" value="DabB"/>
    <property type="match status" value="1"/>
</dbReference>
<feature type="transmembrane region" description="Helical" evidence="7">
    <location>
        <begin position="252"/>
        <end position="272"/>
    </location>
</feature>
<feature type="transmembrane region" description="Helical" evidence="7">
    <location>
        <begin position="368"/>
        <end position="385"/>
    </location>
</feature>
<dbReference type="Proteomes" id="UP000292423">
    <property type="component" value="Unassembled WGS sequence"/>
</dbReference>
<evidence type="ECO:0000256" key="8">
    <source>
        <dbReference type="RuleBase" id="RU000320"/>
    </source>
</evidence>
<protein>
    <recommendedName>
        <fullName evidence="7">Probable inorganic carbon transporter subunit DabB</fullName>
    </recommendedName>
</protein>
<dbReference type="GO" id="GO:0003954">
    <property type="term" value="F:NADH dehydrogenase activity"/>
    <property type="evidence" value="ECO:0007669"/>
    <property type="project" value="TreeGrafter"/>
</dbReference>
<organism evidence="10 11">
    <name type="scientific">Fluviicoccus keumensis</name>
    <dbReference type="NCBI Taxonomy" id="1435465"/>
    <lineage>
        <taxon>Bacteria</taxon>
        <taxon>Pseudomonadati</taxon>
        <taxon>Pseudomonadota</taxon>
        <taxon>Gammaproteobacteria</taxon>
        <taxon>Moraxellales</taxon>
        <taxon>Moraxellaceae</taxon>
        <taxon>Fluviicoccus</taxon>
    </lineage>
</organism>
<dbReference type="GO" id="GO:0012505">
    <property type="term" value="C:endomembrane system"/>
    <property type="evidence" value="ECO:0007669"/>
    <property type="project" value="UniProtKB-SubCell"/>
</dbReference>
<comment type="similarity">
    <text evidence="7">Belongs to the inorganic carbon transporter (TC 9.A.2) DabB family.</text>
</comment>
<sequence>MWSDLLPFDPAGILFPAAPLLLALAALLTFRHPEWARRLAGALCLPVALLAAAAVPADALGGLMLALTAFIGWVILRYSDRYLANHPRQPAYLRGLLLTLAAVWALVGANHLLLLVLAWAATDVFLHGLLTFFRERPAALLAARKRLLAVGAANGLLLAGSIWLYARFGTFALDGLAQAIAAPGGQDGLTGPALLITLGVILKSAQLPVHGWILQVMEAPTPVSALLHAGIVNIGGFVLLRLAGLLEAAPVAQALLVTVGGLTAGLAALVMMTRVSVKVMLAWSTCAQMGFMLLEIGLGAYPLALLHLLAHSLYKAHAFLAAGGTARRLTRLPAPRAAQTVPFAGLALGLAGLATVAWLAGLDPRQEPALLILGLALLTGLVPLLRDAAVANRTVRLRLAGAALGLVLAYALWHHLFAAVLPLATAAPSVVWLALPALGLVLLQVVQETVIARPDGALARRLHPLAFAGFHLDEGMTRLTLRLWPGAVTPVAPSTPVFQPANREHA</sequence>
<feature type="transmembrane region" description="Helical" evidence="7">
    <location>
        <begin position="397"/>
        <end position="413"/>
    </location>
</feature>
<dbReference type="GO" id="GO:0008137">
    <property type="term" value="F:NADH dehydrogenase (ubiquinone) activity"/>
    <property type="evidence" value="ECO:0007669"/>
    <property type="project" value="InterPro"/>
</dbReference>
<evidence type="ECO:0000256" key="4">
    <source>
        <dbReference type="ARBA" id="ARBA00022692"/>
    </source>
</evidence>
<feature type="transmembrane region" description="Helical" evidence="7">
    <location>
        <begin position="419"/>
        <end position="443"/>
    </location>
</feature>
<evidence type="ECO:0000256" key="6">
    <source>
        <dbReference type="ARBA" id="ARBA00023136"/>
    </source>
</evidence>
<accession>A0A4V2G6A6</accession>
<comment type="function">
    <text evidence="7">Part of an energy-coupled inorganic carbon pump.</text>
</comment>
<dbReference type="PANTHER" id="PTHR42829:SF1">
    <property type="entry name" value="INORGANIC CARBON TRANSPORTER SUBUNIT DABB-RELATED"/>
    <property type="match status" value="1"/>
</dbReference>
<comment type="subcellular location">
    <subcellularLocation>
        <location evidence="7">Cell membrane</location>
        <topology evidence="7">Multi-pass membrane protein</topology>
    </subcellularLocation>
    <subcellularLocation>
        <location evidence="1">Endomembrane system</location>
        <topology evidence="1">Multi-pass membrane protein</topology>
    </subcellularLocation>
    <subcellularLocation>
        <location evidence="8">Membrane</location>
        <topology evidence="8">Multi-pass membrane protein</topology>
    </subcellularLocation>
</comment>
<feature type="domain" description="NADH:quinone oxidoreductase/Mrp antiporter transmembrane" evidence="9">
    <location>
        <begin position="109"/>
        <end position="328"/>
    </location>
</feature>
<dbReference type="GO" id="GO:0042773">
    <property type="term" value="P:ATP synthesis coupled electron transport"/>
    <property type="evidence" value="ECO:0007669"/>
    <property type="project" value="InterPro"/>
</dbReference>
<evidence type="ECO:0000313" key="11">
    <source>
        <dbReference type="Proteomes" id="UP000292423"/>
    </source>
</evidence>
<dbReference type="EMBL" id="SHKX01000010">
    <property type="protein sequence ID" value="RZU47996.1"/>
    <property type="molecule type" value="Genomic_DNA"/>
</dbReference>
<keyword evidence="2 7" id="KW-0813">Transport</keyword>
<comment type="caution">
    <text evidence="10">The sequence shown here is derived from an EMBL/GenBank/DDBJ whole genome shotgun (WGS) entry which is preliminary data.</text>
</comment>
<comment type="subunit">
    <text evidence="7">Forms a complex with DabA.</text>
</comment>
<keyword evidence="4 7" id="KW-0812">Transmembrane</keyword>
<evidence type="ECO:0000256" key="7">
    <source>
        <dbReference type="HAMAP-Rule" id="MF_00862"/>
    </source>
</evidence>
<feature type="transmembrane region" description="Helical" evidence="7">
    <location>
        <begin position="113"/>
        <end position="134"/>
    </location>
</feature>
<dbReference type="InterPro" id="IPR046396">
    <property type="entry name" value="Transporter_DabB"/>
</dbReference>
<evidence type="ECO:0000256" key="5">
    <source>
        <dbReference type="ARBA" id="ARBA00022989"/>
    </source>
</evidence>
<keyword evidence="6 7" id="KW-0472">Membrane</keyword>
<dbReference type="NCBIfam" id="NF006029">
    <property type="entry name" value="PRK08168.1"/>
    <property type="match status" value="1"/>
</dbReference>
<dbReference type="GO" id="GO:0015990">
    <property type="term" value="P:electron transport coupled proton transport"/>
    <property type="evidence" value="ECO:0007669"/>
    <property type="project" value="TreeGrafter"/>
</dbReference>
<feature type="transmembrane region" description="Helical" evidence="7">
    <location>
        <begin position="225"/>
        <end position="246"/>
    </location>
</feature>
<evidence type="ECO:0000313" key="10">
    <source>
        <dbReference type="EMBL" id="RZU47996.1"/>
    </source>
</evidence>
<name>A0A4V2G6A6_9GAMM</name>
<feature type="transmembrane region" description="Helical" evidence="7">
    <location>
        <begin position="63"/>
        <end position="79"/>
    </location>
</feature>
<feature type="transmembrane region" description="Helical" evidence="7">
    <location>
        <begin position="343"/>
        <end position="362"/>
    </location>
</feature>
<dbReference type="RefSeq" id="WP_130411218.1">
    <property type="nucleotide sequence ID" value="NZ_SHKX01000010.1"/>
</dbReference>
<dbReference type="GO" id="GO:0005886">
    <property type="term" value="C:plasma membrane"/>
    <property type="evidence" value="ECO:0007669"/>
    <property type="project" value="UniProtKB-SubCell"/>
</dbReference>
<dbReference type="Pfam" id="PF00361">
    <property type="entry name" value="Proton_antipo_M"/>
    <property type="match status" value="1"/>
</dbReference>
<feature type="transmembrane region" description="Helical" evidence="7">
    <location>
        <begin position="146"/>
        <end position="166"/>
    </location>
</feature>
<dbReference type="PANTHER" id="PTHR42829">
    <property type="entry name" value="NADH-UBIQUINONE OXIDOREDUCTASE CHAIN 5"/>
    <property type="match status" value="1"/>
</dbReference>
<feature type="transmembrane region" description="Helical" evidence="7">
    <location>
        <begin position="91"/>
        <end position="107"/>
    </location>
</feature>
<evidence type="ECO:0000256" key="3">
    <source>
        <dbReference type="ARBA" id="ARBA00022475"/>
    </source>
</evidence>
<dbReference type="AlphaFoldDB" id="A0A4V2G6A6"/>
<keyword evidence="3 7" id="KW-1003">Cell membrane</keyword>
<feature type="transmembrane region" description="Helical" evidence="7">
    <location>
        <begin position="39"/>
        <end position="57"/>
    </location>
</feature>
<evidence type="ECO:0000256" key="1">
    <source>
        <dbReference type="ARBA" id="ARBA00004127"/>
    </source>
</evidence>
<keyword evidence="5 7" id="KW-1133">Transmembrane helix</keyword>
<evidence type="ECO:0000256" key="2">
    <source>
        <dbReference type="ARBA" id="ARBA00022448"/>
    </source>
</evidence>
<feature type="transmembrane region" description="Helical" evidence="7">
    <location>
        <begin position="12"/>
        <end position="30"/>
    </location>
</feature>